<evidence type="ECO:0000256" key="2">
    <source>
        <dbReference type="SAM" id="Phobius"/>
    </source>
</evidence>
<feature type="region of interest" description="Disordered" evidence="1">
    <location>
        <begin position="678"/>
        <end position="705"/>
    </location>
</feature>
<organism evidence="3 4">
    <name type="scientific">Chlamydomonas incerta</name>
    <dbReference type="NCBI Taxonomy" id="51695"/>
    <lineage>
        <taxon>Eukaryota</taxon>
        <taxon>Viridiplantae</taxon>
        <taxon>Chlorophyta</taxon>
        <taxon>core chlorophytes</taxon>
        <taxon>Chlorophyceae</taxon>
        <taxon>CS clade</taxon>
        <taxon>Chlamydomonadales</taxon>
        <taxon>Chlamydomonadaceae</taxon>
        <taxon>Chlamydomonas</taxon>
    </lineage>
</organism>
<feature type="transmembrane region" description="Helical" evidence="2">
    <location>
        <begin position="2578"/>
        <end position="2595"/>
    </location>
</feature>
<feature type="transmembrane region" description="Helical" evidence="2">
    <location>
        <begin position="2546"/>
        <end position="2566"/>
    </location>
</feature>
<feature type="transmembrane region" description="Helical" evidence="2">
    <location>
        <begin position="2461"/>
        <end position="2487"/>
    </location>
</feature>
<feature type="compositionally biased region" description="Basic residues" evidence="1">
    <location>
        <begin position="687"/>
        <end position="697"/>
    </location>
</feature>
<feature type="transmembrane region" description="Helical" evidence="2">
    <location>
        <begin position="2607"/>
        <end position="2629"/>
    </location>
</feature>
<dbReference type="InterPro" id="IPR006626">
    <property type="entry name" value="PbH1"/>
</dbReference>
<keyword evidence="2" id="KW-0472">Membrane</keyword>
<feature type="region of interest" description="Disordered" evidence="1">
    <location>
        <begin position="28"/>
        <end position="50"/>
    </location>
</feature>
<feature type="region of interest" description="Disordered" evidence="1">
    <location>
        <begin position="2263"/>
        <end position="2286"/>
    </location>
</feature>
<evidence type="ECO:0000256" key="1">
    <source>
        <dbReference type="SAM" id="MobiDB-lite"/>
    </source>
</evidence>
<keyword evidence="4" id="KW-1185">Reference proteome</keyword>
<protein>
    <recommendedName>
        <fullName evidence="5">TRP C-terminal domain-containing protein</fullName>
    </recommendedName>
</protein>
<dbReference type="SMART" id="SM00710">
    <property type="entry name" value="PbH1"/>
    <property type="match status" value="8"/>
</dbReference>
<accession>A0A835T4D8</accession>
<evidence type="ECO:0000313" key="3">
    <source>
        <dbReference type="EMBL" id="KAG2438727.1"/>
    </source>
</evidence>
<feature type="compositionally biased region" description="Pro residues" evidence="1">
    <location>
        <begin position="654"/>
        <end position="665"/>
    </location>
</feature>
<evidence type="ECO:0008006" key="5">
    <source>
        <dbReference type="Google" id="ProtNLM"/>
    </source>
</evidence>
<feature type="compositionally biased region" description="Gly residues" evidence="1">
    <location>
        <begin position="2757"/>
        <end position="2769"/>
    </location>
</feature>
<feature type="transmembrane region" description="Helical" evidence="2">
    <location>
        <begin position="2394"/>
        <end position="2412"/>
    </location>
</feature>
<keyword evidence="2" id="KW-1133">Transmembrane helix</keyword>
<feature type="region of interest" description="Disordered" evidence="1">
    <location>
        <begin position="2720"/>
        <end position="2826"/>
    </location>
</feature>
<feature type="compositionally biased region" description="Polar residues" evidence="1">
    <location>
        <begin position="2783"/>
        <end position="2809"/>
    </location>
</feature>
<comment type="caution">
    <text evidence="3">The sequence shown here is derived from an EMBL/GenBank/DDBJ whole genome shotgun (WGS) entry which is preliminary data.</text>
</comment>
<proteinExistence type="predicted"/>
<dbReference type="Pfam" id="PF01344">
    <property type="entry name" value="Kelch_1"/>
    <property type="match status" value="1"/>
</dbReference>
<feature type="transmembrane region" description="Helical" evidence="2">
    <location>
        <begin position="2520"/>
        <end position="2540"/>
    </location>
</feature>
<dbReference type="PANTHER" id="PTHR11319:SF35">
    <property type="entry name" value="OUTER MEMBRANE PROTEIN PMPC-RELATED"/>
    <property type="match status" value="1"/>
</dbReference>
<dbReference type="Proteomes" id="UP000650467">
    <property type="component" value="Unassembled WGS sequence"/>
</dbReference>
<feature type="region of interest" description="Disordered" evidence="1">
    <location>
        <begin position="2869"/>
        <end position="2931"/>
    </location>
</feature>
<dbReference type="Gene3D" id="2.120.10.80">
    <property type="entry name" value="Kelch-type beta propeller"/>
    <property type="match status" value="2"/>
</dbReference>
<dbReference type="OrthoDB" id="540692at2759"/>
<feature type="transmembrane region" description="Helical" evidence="2">
    <location>
        <begin position="2359"/>
        <end position="2382"/>
    </location>
</feature>
<name>A0A835T4D8_CHLIN</name>
<dbReference type="InterPro" id="IPR015915">
    <property type="entry name" value="Kelch-typ_b-propeller"/>
</dbReference>
<sequence>MSAQSLPIAANSSVRPQRTGHSALIWRRSGGTAGSSVGGNGSSSGSSGSAGRQLDMFIVFGGSVYNRSAPGNRLRATSDVLAVQLDDDPTATGDPEVSVLYMSSAGAAGTADADGIVPRSGAASAVVDSFLWVFGGLDQNNTVLNDTWRFNLNAKSWTKISTTGVTPGVPNITTNAITPGLHRASMIPSSDGRFLIMYGGRGQPAPATQGSAEDPGAPQNGLWVLDTNATGGGKRATWFEVKLNKTGLLLPGYDTALALVGTNSSSSPGSAGTELMIVTQGALNQTQSKQSSATTGTSLASIRPWITVARTETGGRFEEVLRSYVGLLNSSASAIKTTINATVTLTAAFMSADFNASSAVLMPAGSPFSLRIRNTSLYSVLPQRLTAVRDAALAITPSGEHVFVTGGTDVVPSGNGGSGSAMARPIFYRLDVGLGVALDCVGGLSPAFPPGVDPTADGGSPRYTSAVHIAVPASAAGAQPSRNSLTNTLWLMGSVYESTPDDTPDLNNIDILDIDGGDRIATCSIANEELQGRCTVRELTNSTSGRPNSRLGAAMHSIYQVFQWFDKSKRPDVVPLGVGMVLMYGGQGNPFTMDAQDSGADLSDLSYDAIEVARLLGDCDKDNELGTLAVNTLASCSAPDLRGYFTMVADNNSPPPDWTAAPPPGESSNSFDPRFYRSAATEETTGRRRSLGQKPQRRRLDENPAPAAADKFSIFGDAFIAFYINSTMASGVIPYVRASKRNREAVYFDRLEPAGDKWSAHEDGSTHSPGTRAGATISGLPSMGDANVSNADVLLFGGMSGPVDVTNDIHYLQFLPYLPDGFMGLEDPDPEPRFVSCPFHNKVCLADALAAVPYGQDDVKWGNFTMRLYASVDVEYTRAMGMFIWAHYGIESPYENSHAVDQTALGATALGDPDFKCCAGNLTAGAFSYETAPFQMPVDRFMDVYFYSGLGLDWTSPLDYALGCDADKNTSACPRIELYSVDMGRPLDGYGSDNAWDDIRGYSSAPPGYSNPGEGIYKYTELVIACALPPPPPSPPTPPRPPAFKPDNLYPLHPLGKRHRLRSFEIKPVAYSELPPARHRHAATFVDTSAGSELGSMAKSLGYGNQGLLIIYGGTTEPDANAADPDQVLDDMWAFSLEHRKWILMESDGDDPGHRMRATMRSYNSVIFLTGGYTFDAFKNSWVSTSDVYYMDLRFGFNALWTKIRGNSRTISTDTNPGWLTEGGGIDVYSKRFVAPNKQMLVYVPLPVTVEVEDVYRRSNPSSGSSAPSSASVDVGLLAGITSQLYDGDLLLLPQTVPIRIATNITVSRAVLLHGRINIAYASPPPPRGGSGRHLLTNEEPSVQDLNGFAAHEHAGSSNDHGAYRRVLVGRVELDQSEVSDAQLQAMLTSPDPSMLLEHGPESEQLVAENRAAAFQLSEHVRRVLQQQPTPAPGASASQAPIDVVTPLLAINRTLVICETNGTWEISDSVFQANGNSPPSSVAAAASLNSNATSTLSQPNGGAIYLLGPGACLKQIARSYFVSNGRRAGAQFSGGAIFARYADGCDISVEHSVFSNNLASGSGGAVYVNPVLISRNTTVTNTSFLSNVAGADGGALYVSSFVGMLNFTNVTVSGNAAGARGGGMVLDEVTNINVVGLQLTSNSASTGIGGGLAMRLGTATVRNSNIRGNQAYYGGGVGAGNGLHLSLADVTVAENTAAHAGGVECYQCADFTATRVSFVGNRADSAGALSLLQVEQGGEVKDCDFISNTGRPANAATLSEAGCSRDTQGGGGAVCVTLRRPVKITGGSMNNNSAVSGGALYVQQRCILGEDEAGCGPLLMTATSFRDNTALGGGGGVVFRSWHNLTNVTCAGATAPLPPQQLSVGCSEWVNNTARYGPNAATNAYYIKPGTTSVRQYRSNDRLNMTVVVLDYHNQTIVNASREASTNLEMWYNPASKTNPFNATEPLLTGNSITAAAGVGIFGESLRVSAKPSNYSMLLSAPKTLQQVAPVEVTVEVRYCYWGEVTNKDEDQCYPCEPGTFSVNPQNFTCDSCPEHANCTVLGYPWITLPEEGFWKSGPYSPNVVECAVEDACKGTDTWNRQGSLSAYLVGLGNNYGAVYNVSEFWAMQCAEGYYGNLCGRCVAGWGQKTNGECGQCASRAANIVYYILSNFVNIIIIALTVMSQLPESVTAQKRQKRIADYIAHKHLHDADAAAQHPLQLTGEQRVNTIARKDGAGGDAPPGSEAQGADGEKLHVAASMARGGADGGAKPDDDEHSHLDFNVEVEPEDERDVASGNDNVDPEAEEGPYKGGNYAIVWKILISYLQVTAMVRKIAFVWPGFIMGLLASAKQVANTATTIVSVDCCLVEDVTPISIQRTLITIFTPFVILGLAMITWLLIFWWKKRKVPTLPFMLWLWPRLVITIIAIIFNAYPDLVTAFVELFSCQQIDDPGATEYAPILHAQGSFWSSDPNLECYVNPHLWLAMAIGIPGLVLFAAGCPLFSYYWLRRHKTLLYGSTKRSKNFAIAYSFMYEDYSERAYFWDSMIMLRKLAVIIVITFLEPISPQLQILTALGVIIIALVAQMLVHPYKNARMNYMERLSLWATMAMLYCALYFSSGDVPQAAKTAIGSILLVFNILVVAYFVLQYLYEYILGWLYLMDEKNDNDGNFTWEDVHTFLRDDHPKFYNSCHGCISCLQSCCLSIYHCMLPCYTRWRAFTGNAPPGTPADALGRLPSLHHNNMSMHASSAGGDHLAGSAAGSMRHGSGTRARHSVGSRQGSGIGAHYGGSRQGSASGRLHPRNSLGPQSGSQQPHSAPDQQLMQSVPSVGTGSHRLARASNGAGGSAHIQPQMVQQWGAAANAALGSAPPSSALAVPLPSTNSGIVAMSVDPDGPVEASGAPSAAARRVSEGASGVPPLPPRPPAPAPAPVPPPQLQASGEVDTAGVVVHVDT</sequence>
<reference evidence="3" key="1">
    <citation type="journal article" date="2020" name="bioRxiv">
        <title>Comparative genomics of Chlamydomonas.</title>
        <authorList>
            <person name="Craig R.J."/>
            <person name="Hasan A.R."/>
            <person name="Ness R.W."/>
            <person name="Keightley P.D."/>
        </authorList>
    </citation>
    <scope>NUCLEOTIDE SEQUENCE</scope>
    <source>
        <strain evidence="3">SAG 7.73</strain>
    </source>
</reference>
<dbReference type="SUPFAM" id="SSF117281">
    <property type="entry name" value="Kelch motif"/>
    <property type="match status" value="2"/>
</dbReference>
<feature type="transmembrane region" description="Helical" evidence="2">
    <location>
        <begin position="2144"/>
        <end position="2166"/>
    </location>
</feature>
<evidence type="ECO:0000313" key="4">
    <source>
        <dbReference type="Proteomes" id="UP000650467"/>
    </source>
</evidence>
<feature type="compositionally biased region" description="Pro residues" evidence="1">
    <location>
        <begin position="2895"/>
        <end position="2913"/>
    </location>
</feature>
<feature type="region of interest" description="Disordered" evidence="1">
    <location>
        <begin position="654"/>
        <end position="673"/>
    </location>
</feature>
<gene>
    <name evidence="3" type="ORF">HXX76_005272</name>
</gene>
<dbReference type="EMBL" id="JAEHOC010000009">
    <property type="protein sequence ID" value="KAG2438727.1"/>
    <property type="molecule type" value="Genomic_DNA"/>
</dbReference>
<dbReference type="InterPro" id="IPR011050">
    <property type="entry name" value="Pectin_lyase_fold/virulence"/>
</dbReference>
<dbReference type="SUPFAM" id="SSF51126">
    <property type="entry name" value="Pectin lyase-like"/>
    <property type="match status" value="1"/>
</dbReference>
<dbReference type="PANTHER" id="PTHR11319">
    <property type="entry name" value="G PROTEIN-COUPLED RECEPTOR-RELATED"/>
    <property type="match status" value="1"/>
</dbReference>
<dbReference type="InterPro" id="IPR006652">
    <property type="entry name" value="Kelch_1"/>
</dbReference>
<keyword evidence="2" id="KW-0812">Transmembrane</keyword>
<feature type="compositionally biased region" description="Gly residues" evidence="1">
    <location>
        <begin position="31"/>
        <end position="42"/>
    </location>
</feature>
<feature type="region of interest" description="Disordered" evidence="1">
    <location>
        <begin position="1"/>
        <end position="20"/>
    </location>
</feature>